<proteinExistence type="predicted"/>
<sequence length="662" mass="71092">MEVSNRKTTSKLAGSSLNYPSRPARSPSPSKFSQAGTLGAQEPLKPKAKVNASSLLRANKPASVVSTSPKVTSPPSVVRGRDFPAPQAIRSTVSGSANKPAKSMLKGLQGGLKPPGTQSVPTTPVNAAKASAIPHREPSPAERRRSRTESMSLHRSVSISSLQGMKPRPGAQDPSPPSSVLSGVESGPSPVQAFKVKAKLTGLSKNLDLLSLPQPNGHSPVLSHRDLPRGRTASISSSSALSISSSPPTAHHPHSPPTFYPITTASPAANPHRYPTARVNHANLSQVGSSTQYQPFVTASRSEHPQPQARIRATATVSPGRISGSSTPKLTAQVSLGSRRNSIDIDPAAIPLPVHSPPGSALSYSSRSSVSQSSASASYHDHDSDSTNPSTSTSGLRDREPRNHPRDEVDGEERKHRAEAKTNRKIADLEITNRSLLAINASLEKTKSKQAKEIRDLRRKLRETRLILPPRAYRAMTSDGIHADGNEESSSDDDDDSADELEGLGDDKDEQNGRGRTKLDEAYRRVQIMLEGLMDSGKRALETQPSDFMEEEGRGGARVLSAEEQRDWRGETEGHENGNEDQEDDMTRVPRPRDGAVSPASIMMPHSDDDDDEEDTRDDDAEDGEVTSEDEVEALTLQQRSFTVSPLSTPGPPPPIRIFALP</sequence>
<feature type="region of interest" description="Disordered" evidence="1">
    <location>
        <begin position="534"/>
        <end position="662"/>
    </location>
</feature>
<feature type="compositionally biased region" description="Basic and acidic residues" evidence="1">
    <location>
        <begin position="551"/>
        <end position="578"/>
    </location>
</feature>
<feature type="region of interest" description="Disordered" evidence="1">
    <location>
        <begin position="469"/>
        <end position="522"/>
    </location>
</feature>
<feature type="compositionally biased region" description="Basic and acidic residues" evidence="1">
    <location>
        <begin position="585"/>
        <end position="594"/>
    </location>
</feature>
<feature type="compositionally biased region" description="Low complexity" evidence="1">
    <location>
        <begin position="105"/>
        <end position="116"/>
    </location>
</feature>
<evidence type="ECO:0000313" key="2">
    <source>
        <dbReference type="EMBL" id="TFL03668.1"/>
    </source>
</evidence>
<gene>
    <name evidence="2" type="ORF">BDV98DRAFT_564601</name>
</gene>
<feature type="compositionally biased region" description="Basic and acidic residues" evidence="1">
    <location>
        <begin position="134"/>
        <end position="143"/>
    </location>
</feature>
<keyword evidence="3" id="KW-1185">Reference proteome</keyword>
<feature type="compositionally biased region" description="Basic and acidic residues" evidence="1">
    <location>
        <begin position="510"/>
        <end position="522"/>
    </location>
</feature>
<feature type="compositionally biased region" description="Low complexity" evidence="1">
    <location>
        <begin position="20"/>
        <end position="30"/>
    </location>
</feature>
<feature type="compositionally biased region" description="Acidic residues" evidence="1">
    <location>
        <begin position="608"/>
        <end position="633"/>
    </location>
</feature>
<organism evidence="2 3">
    <name type="scientific">Pterulicium gracile</name>
    <dbReference type="NCBI Taxonomy" id="1884261"/>
    <lineage>
        <taxon>Eukaryota</taxon>
        <taxon>Fungi</taxon>
        <taxon>Dikarya</taxon>
        <taxon>Basidiomycota</taxon>
        <taxon>Agaricomycotina</taxon>
        <taxon>Agaricomycetes</taxon>
        <taxon>Agaricomycetidae</taxon>
        <taxon>Agaricales</taxon>
        <taxon>Pleurotineae</taxon>
        <taxon>Pterulaceae</taxon>
        <taxon>Pterulicium</taxon>
    </lineage>
</organism>
<feature type="compositionally biased region" description="Polar residues" evidence="1">
    <location>
        <begin position="636"/>
        <end position="648"/>
    </location>
</feature>
<feature type="compositionally biased region" description="Low complexity" evidence="1">
    <location>
        <begin position="357"/>
        <end position="378"/>
    </location>
</feature>
<feature type="compositionally biased region" description="Acidic residues" evidence="1">
    <location>
        <begin position="486"/>
        <end position="509"/>
    </location>
</feature>
<reference evidence="2 3" key="1">
    <citation type="journal article" date="2019" name="Nat. Ecol. Evol.">
        <title>Megaphylogeny resolves global patterns of mushroom evolution.</title>
        <authorList>
            <person name="Varga T."/>
            <person name="Krizsan K."/>
            <person name="Foldi C."/>
            <person name="Dima B."/>
            <person name="Sanchez-Garcia M."/>
            <person name="Sanchez-Ramirez S."/>
            <person name="Szollosi G.J."/>
            <person name="Szarkandi J.G."/>
            <person name="Papp V."/>
            <person name="Albert L."/>
            <person name="Andreopoulos W."/>
            <person name="Angelini C."/>
            <person name="Antonin V."/>
            <person name="Barry K.W."/>
            <person name="Bougher N.L."/>
            <person name="Buchanan P."/>
            <person name="Buyck B."/>
            <person name="Bense V."/>
            <person name="Catcheside P."/>
            <person name="Chovatia M."/>
            <person name="Cooper J."/>
            <person name="Damon W."/>
            <person name="Desjardin D."/>
            <person name="Finy P."/>
            <person name="Geml J."/>
            <person name="Haridas S."/>
            <person name="Hughes K."/>
            <person name="Justo A."/>
            <person name="Karasinski D."/>
            <person name="Kautmanova I."/>
            <person name="Kiss B."/>
            <person name="Kocsube S."/>
            <person name="Kotiranta H."/>
            <person name="LaButti K.M."/>
            <person name="Lechner B.E."/>
            <person name="Liimatainen K."/>
            <person name="Lipzen A."/>
            <person name="Lukacs Z."/>
            <person name="Mihaltcheva S."/>
            <person name="Morgado L.N."/>
            <person name="Niskanen T."/>
            <person name="Noordeloos M.E."/>
            <person name="Ohm R.A."/>
            <person name="Ortiz-Santana B."/>
            <person name="Ovrebo C."/>
            <person name="Racz N."/>
            <person name="Riley R."/>
            <person name="Savchenko A."/>
            <person name="Shiryaev A."/>
            <person name="Soop K."/>
            <person name="Spirin V."/>
            <person name="Szebenyi C."/>
            <person name="Tomsovsky M."/>
            <person name="Tulloss R.E."/>
            <person name="Uehling J."/>
            <person name="Grigoriev I.V."/>
            <person name="Vagvolgyi C."/>
            <person name="Papp T."/>
            <person name="Martin F.M."/>
            <person name="Miettinen O."/>
            <person name="Hibbett D.S."/>
            <person name="Nagy L.G."/>
        </authorList>
    </citation>
    <scope>NUCLEOTIDE SEQUENCE [LARGE SCALE GENOMIC DNA]</scope>
    <source>
        <strain evidence="2 3">CBS 309.79</strain>
    </source>
</reference>
<feature type="compositionally biased region" description="Low complexity" evidence="1">
    <location>
        <begin position="60"/>
        <end position="78"/>
    </location>
</feature>
<feature type="compositionally biased region" description="Polar residues" evidence="1">
    <location>
        <begin position="1"/>
        <end position="19"/>
    </location>
</feature>
<feature type="region of interest" description="Disordered" evidence="1">
    <location>
        <begin position="348"/>
        <end position="421"/>
    </location>
</feature>
<feature type="region of interest" description="Disordered" evidence="1">
    <location>
        <begin position="298"/>
        <end position="335"/>
    </location>
</feature>
<dbReference type="Proteomes" id="UP000305067">
    <property type="component" value="Unassembled WGS sequence"/>
</dbReference>
<feature type="compositionally biased region" description="Low complexity" evidence="1">
    <location>
        <begin position="233"/>
        <end position="249"/>
    </location>
</feature>
<feature type="compositionally biased region" description="Polar residues" evidence="1">
    <location>
        <begin position="323"/>
        <end position="335"/>
    </location>
</feature>
<feature type="region of interest" description="Disordered" evidence="1">
    <location>
        <begin position="208"/>
        <end position="281"/>
    </location>
</feature>
<dbReference type="OrthoDB" id="2555519at2759"/>
<evidence type="ECO:0000256" key="1">
    <source>
        <dbReference type="SAM" id="MobiDB-lite"/>
    </source>
</evidence>
<name>A0A5C3QQL7_9AGAR</name>
<evidence type="ECO:0000313" key="3">
    <source>
        <dbReference type="Proteomes" id="UP000305067"/>
    </source>
</evidence>
<dbReference type="PANTHER" id="PTHR38701">
    <property type="entry name" value="CHROMOSOME 8, WHOLE GENOME SHOTGUN SEQUENCE"/>
    <property type="match status" value="1"/>
</dbReference>
<feature type="region of interest" description="Disordered" evidence="1">
    <location>
        <begin position="1"/>
        <end position="189"/>
    </location>
</feature>
<dbReference type="PANTHER" id="PTHR38701:SF1">
    <property type="entry name" value="UP-REGULATED DURING SEPTATION PROTEIN 1 DOMAIN-CONTAINING PROTEIN"/>
    <property type="match status" value="1"/>
</dbReference>
<accession>A0A5C3QQL7</accession>
<protein>
    <submittedName>
        <fullName evidence="2">Uncharacterized protein</fullName>
    </submittedName>
</protein>
<dbReference type="AlphaFoldDB" id="A0A5C3QQL7"/>
<feature type="compositionally biased region" description="Basic and acidic residues" evidence="1">
    <location>
        <begin position="396"/>
        <end position="421"/>
    </location>
</feature>
<feature type="compositionally biased region" description="Polar residues" evidence="1">
    <location>
        <begin position="151"/>
        <end position="163"/>
    </location>
</feature>
<dbReference type="STRING" id="1884261.A0A5C3QQL7"/>
<dbReference type="EMBL" id="ML178820">
    <property type="protein sequence ID" value="TFL03668.1"/>
    <property type="molecule type" value="Genomic_DNA"/>
</dbReference>